<keyword evidence="2 6" id="KW-0805">Transcription regulation</keyword>
<evidence type="ECO:0000256" key="7">
    <source>
        <dbReference type="SAM" id="MobiDB-lite"/>
    </source>
</evidence>
<dbReference type="InterPro" id="IPR036388">
    <property type="entry name" value="WH-like_DNA-bd_sf"/>
</dbReference>
<protein>
    <recommendedName>
        <fullName evidence="6">RNA polymerase sigma factor</fullName>
    </recommendedName>
</protein>
<organism evidence="10 11">
    <name type="scientific">Candidatus Fonsibacter lacus</name>
    <dbReference type="NCBI Taxonomy" id="2576439"/>
    <lineage>
        <taxon>Bacteria</taxon>
        <taxon>Pseudomonadati</taxon>
        <taxon>Pseudomonadota</taxon>
        <taxon>Alphaproteobacteria</taxon>
        <taxon>Candidatus Pelagibacterales</taxon>
        <taxon>Candidatus Pelagibacterales incertae sedis</taxon>
        <taxon>Candidatus Fonsibacter</taxon>
    </lineage>
</organism>
<dbReference type="InterPro" id="IPR000838">
    <property type="entry name" value="RNA_pol_sigma70_ECF_CS"/>
</dbReference>
<evidence type="ECO:0000259" key="9">
    <source>
        <dbReference type="Pfam" id="PF08281"/>
    </source>
</evidence>
<keyword evidence="4 6" id="KW-0238">DNA-binding</keyword>
<evidence type="ECO:0000256" key="5">
    <source>
        <dbReference type="ARBA" id="ARBA00023163"/>
    </source>
</evidence>
<dbReference type="Pfam" id="PF08281">
    <property type="entry name" value="Sigma70_r4_2"/>
    <property type="match status" value="1"/>
</dbReference>
<dbReference type="Pfam" id="PF04542">
    <property type="entry name" value="Sigma70_r2"/>
    <property type="match status" value="1"/>
</dbReference>
<dbReference type="Gene3D" id="1.10.1740.10">
    <property type="match status" value="1"/>
</dbReference>
<dbReference type="InterPro" id="IPR013249">
    <property type="entry name" value="RNA_pol_sigma70_r4_t2"/>
</dbReference>
<keyword evidence="5 6" id="KW-0804">Transcription</keyword>
<dbReference type="CDD" id="cd06171">
    <property type="entry name" value="Sigma70_r4"/>
    <property type="match status" value="1"/>
</dbReference>
<dbReference type="SUPFAM" id="SSF88659">
    <property type="entry name" value="Sigma3 and sigma4 domains of RNA polymerase sigma factors"/>
    <property type="match status" value="1"/>
</dbReference>
<dbReference type="GO" id="GO:0016987">
    <property type="term" value="F:sigma factor activity"/>
    <property type="evidence" value="ECO:0007669"/>
    <property type="project" value="UniProtKB-KW"/>
</dbReference>
<accession>A0A965GBZ0</accession>
<dbReference type="GO" id="GO:0003677">
    <property type="term" value="F:DNA binding"/>
    <property type="evidence" value="ECO:0007669"/>
    <property type="project" value="UniProtKB-KW"/>
</dbReference>
<evidence type="ECO:0000256" key="6">
    <source>
        <dbReference type="RuleBase" id="RU000716"/>
    </source>
</evidence>
<dbReference type="InterPro" id="IPR039425">
    <property type="entry name" value="RNA_pol_sigma-70-like"/>
</dbReference>
<evidence type="ECO:0000259" key="8">
    <source>
        <dbReference type="Pfam" id="PF04542"/>
    </source>
</evidence>
<dbReference type="EMBL" id="RFXN01000002">
    <property type="protein sequence ID" value="NBR93306.1"/>
    <property type="molecule type" value="Genomic_DNA"/>
</dbReference>
<dbReference type="PROSITE" id="PS01063">
    <property type="entry name" value="SIGMA70_ECF"/>
    <property type="match status" value="1"/>
</dbReference>
<evidence type="ECO:0000256" key="1">
    <source>
        <dbReference type="ARBA" id="ARBA00010641"/>
    </source>
</evidence>
<proteinExistence type="inferred from homology"/>
<evidence type="ECO:0000256" key="2">
    <source>
        <dbReference type="ARBA" id="ARBA00023015"/>
    </source>
</evidence>
<keyword evidence="3 6" id="KW-0731">Sigma factor</keyword>
<dbReference type="InterPro" id="IPR013325">
    <property type="entry name" value="RNA_pol_sigma_r2"/>
</dbReference>
<dbReference type="PANTHER" id="PTHR43133:SF59">
    <property type="entry name" value="ECF RNA POLYMERASE SIGMA FACTOR SIGR"/>
    <property type="match status" value="1"/>
</dbReference>
<gene>
    <name evidence="10" type="ORF">EBT44_00320</name>
</gene>
<feature type="domain" description="RNA polymerase sigma-70 region 2" evidence="8">
    <location>
        <begin position="53"/>
        <end position="115"/>
    </location>
</feature>
<dbReference type="FunFam" id="1.10.10.10:FF:000068">
    <property type="entry name" value="RNA polymerase sigma factor"/>
    <property type="match status" value="1"/>
</dbReference>
<dbReference type="InterPro" id="IPR007627">
    <property type="entry name" value="RNA_pol_sigma70_r2"/>
</dbReference>
<dbReference type="Gene3D" id="1.10.10.10">
    <property type="entry name" value="Winged helix-like DNA-binding domain superfamily/Winged helix DNA-binding domain"/>
    <property type="match status" value="1"/>
</dbReference>
<sequence>MTPPTDSQAGAGKQIAQRTRAGANTPAVRGSAQSVLARAELNARFEREALPFLDAMYSAALRMTKNPESAEDLVQETFAKAFTSFHQFSEGTNLRAWLYRILTTTFINIYRKEQRQPLISDGEIEEWQIAEAATHTSDQGKSAEVEALEQLPDSDIKIALQELPEEFRLAVYFADVEGFSYKEVAEILNIPPGTVMSRLHRGRKLLRESLAEYARERGFIKEGDRK</sequence>
<feature type="domain" description="RNA polymerase sigma factor 70 region 4 type 2" evidence="9">
    <location>
        <begin position="159"/>
        <end position="206"/>
    </location>
</feature>
<evidence type="ECO:0000313" key="10">
    <source>
        <dbReference type="EMBL" id="NBR93306.1"/>
    </source>
</evidence>
<dbReference type="NCBIfam" id="TIGR02937">
    <property type="entry name" value="sigma70-ECF"/>
    <property type="match status" value="1"/>
</dbReference>
<dbReference type="AlphaFoldDB" id="A0A965GBZ0"/>
<reference evidence="10" key="1">
    <citation type="submission" date="2018-10" db="EMBL/GenBank/DDBJ databases">
        <title>Iterative Subtractive Binning of Freshwater Chronoseries Metagenomes Recovers Nearly Complete Genomes from over Four Hundred Novel Species.</title>
        <authorList>
            <person name="Rodriguez-R L.M."/>
            <person name="Tsementzi D."/>
            <person name="Luo C."/>
            <person name="Konstantinidis K.T."/>
        </authorList>
    </citation>
    <scope>NUCLEOTIDE SEQUENCE</scope>
    <source>
        <strain evidence="10">WB5_2A_028</strain>
    </source>
</reference>
<dbReference type="InterPro" id="IPR013324">
    <property type="entry name" value="RNA_pol_sigma_r3/r4-like"/>
</dbReference>
<evidence type="ECO:0000256" key="4">
    <source>
        <dbReference type="ARBA" id="ARBA00023125"/>
    </source>
</evidence>
<evidence type="ECO:0000313" key="11">
    <source>
        <dbReference type="Proteomes" id="UP000740727"/>
    </source>
</evidence>
<comment type="caution">
    <text evidence="10">The sequence shown here is derived from an EMBL/GenBank/DDBJ whole genome shotgun (WGS) entry which is preliminary data.</text>
</comment>
<dbReference type="Proteomes" id="UP000740727">
    <property type="component" value="Unassembled WGS sequence"/>
</dbReference>
<dbReference type="InterPro" id="IPR014284">
    <property type="entry name" value="RNA_pol_sigma-70_dom"/>
</dbReference>
<comment type="similarity">
    <text evidence="1 6">Belongs to the sigma-70 factor family. ECF subfamily.</text>
</comment>
<dbReference type="InterPro" id="IPR014293">
    <property type="entry name" value="RNA_pol_sigma70_actinobac"/>
</dbReference>
<dbReference type="GO" id="GO:0006352">
    <property type="term" value="P:DNA-templated transcription initiation"/>
    <property type="evidence" value="ECO:0007669"/>
    <property type="project" value="InterPro"/>
</dbReference>
<evidence type="ECO:0000256" key="3">
    <source>
        <dbReference type="ARBA" id="ARBA00023082"/>
    </source>
</evidence>
<name>A0A965GBZ0_9PROT</name>
<dbReference type="PANTHER" id="PTHR43133">
    <property type="entry name" value="RNA POLYMERASE ECF-TYPE SIGMA FACTO"/>
    <property type="match status" value="1"/>
</dbReference>
<dbReference type="NCBIfam" id="TIGR02947">
    <property type="entry name" value="SigH_actino"/>
    <property type="match status" value="1"/>
</dbReference>
<feature type="region of interest" description="Disordered" evidence="7">
    <location>
        <begin position="1"/>
        <end position="27"/>
    </location>
</feature>
<dbReference type="SUPFAM" id="SSF88946">
    <property type="entry name" value="Sigma2 domain of RNA polymerase sigma factors"/>
    <property type="match status" value="1"/>
</dbReference>